<dbReference type="Pfam" id="PF14207">
    <property type="entry name" value="DpnD-PcfM"/>
    <property type="match status" value="1"/>
</dbReference>
<proteinExistence type="predicted"/>
<feature type="domain" description="DpnD/PcfM-like C-terminal" evidence="1">
    <location>
        <begin position="3"/>
        <end position="45"/>
    </location>
</feature>
<gene>
    <name evidence="2" type="ordered locus">Bacsa_1141</name>
</gene>
<dbReference type="Proteomes" id="UP000007486">
    <property type="component" value="Chromosome"/>
</dbReference>
<evidence type="ECO:0000259" key="1">
    <source>
        <dbReference type="Pfam" id="PF14207"/>
    </source>
</evidence>
<evidence type="ECO:0000313" key="3">
    <source>
        <dbReference type="Proteomes" id="UP000007486"/>
    </source>
</evidence>
<dbReference type="HOGENOM" id="CLU_958657_0_0_10"/>
<dbReference type="AlphaFoldDB" id="F0R5M1"/>
<dbReference type="OrthoDB" id="1028942at2"/>
<protein>
    <recommendedName>
        <fullName evidence="1">DpnD/PcfM-like C-terminal domain-containing protein</fullName>
    </recommendedName>
</protein>
<accession>F0R5M1</accession>
<keyword evidence="3" id="KW-1185">Reference proteome</keyword>
<organism evidence="2 3">
    <name type="scientific">Phocaeicola salanitronis (strain DSM 18170 / JCM 13657 / CCUG 60908 / BL78)</name>
    <name type="common">Bacteroides salanitronis</name>
    <dbReference type="NCBI Taxonomy" id="667015"/>
    <lineage>
        <taxon>Bacteria</taxon>
        <taxon>Pseudomonadati</taxon>
        <taxon>Bacteroidota</taxon>
        <taxon>Bacteroidia</taxon>
        <taxon>Bacteroidales</taxon>
        <taxon>Bacteroidaceae</taxon>
        <taxon>Phocaeicola</taxon>
    </lineage>
</organism>
<evidence type="ECO:0000313" key="2">
    <source>
        <dbReference type="EMBL" id="ADY35728.1"/>
    </source>
</evidence>
<reference evidence="2 3" key="1">
    <citation type="journal article" date="2011" name="Stand. Genomic Sci.">
        <title>Complete genome sequence of Bacteroides salanitronis type strain (BL78).</title>
        <authorList>
            <person name="Gronow S."/>
            <person name="Held B."/>
            <person name="Lucas S."/>
            <person name="Lapidus A."/>
            <person name="Del Rio T.G."/>
            <person name="Nolan M."/>
            <person name="Tice H."/>
            <person name="Deshpande S."/>
            <person name="Cheng J.F."/>
            <person name="Pitluck S."/>
            <person name="Liolios K."/>
            <person name="Pagani I."/>
            <person name="Ivanova N."/>
            <person name="Mavromatis K."/>
            <person name="Pati A."/>
            <person name="Tapia R."/>
            <person name="Han C."/>
            <person name="Goodwin L."/>
            <person name="Chen A."/>
            <person name="Palaniappan K."/>
            <person name="Land M."/>
            <person name="Hauser L."/>
            <person name="Chang Y.J."/>
            <person name="Jeffries C.D."/>
            <person name="Brambilla E.M."/>
            <person name="Rohde M."/>
            <person name="Goker M."/>
            <person name="Detter J.C."/>
            <person name="Woyke T."/>
            <person name="Bristow J."/>
            <person name="Markowitz V."/>
            <person name="Hugenholtz P."/>
            <person name="Kyrpides N.C."/>
            <person name="Klenk H.P."/>
            <person name="Eisen J.A."/>
        </authorList>
    </citation>
    <scope>NUCLEOTIDE SEQUENCE [LARGE SCALE GENOMIC DNA]</scope>
    <source>
        <strain evidence="2 3">DSM 18170</strain>
    </source>
</reference>
<dbReference type="eggNOG" id="ENOG50332R7">
    <property type="taxonomic scope" value="Bacteria"/>
</dbReference>
<dbReference type="RefSeq" id="WP_013617176.1">
    <property type="nucleotide sequence ID" value="NC_015164.1"/>
</dbReference>
<sequence length="284" mass="33058">MEYKIAIEELLRRVVTVEAENPTLAVYEVEEEYNLTRHVLSENDFIGVDIVLAPEDKEAQEYLNNGTFRSFVERRFSIHSADFPLIDKVRFVFGSMDNAIYEFSKRASKSSSEEKEVWLLYRCDAWLSTASMELVAPFSSKEAVTDYLTGNRKRFRLTQWDLDFFRENNQTQRGGANYIVFSHSLDPAPEPQPADTDDAFYKKPFRYGTTVLTRYDLENLSCPFCTKDTDDEAMRKIVRRMHRKINGRINGNAGETPDMEPIRLEEMDEAAAHFNVPYYEDLQE</sequence>
<dbReference type="EMBL" id="CP002530">
    <property type="protein sequence ID" value="ADY35728.1"/>
    <property type="molecule type" value="Genomic_DNA"/>
</dbReference>
<name>F0R5M1_PHOSB</name>
<dbReference type="InterPro" id="IPR025575">
    <property type="entry name" value="DpnD/PcfM_C"/>
</dbReference>
<dbReference type="KEGG" id="bsa:Bacsa_1141"/>
<dbReference type="STRING" id="667015.Bacsa_1141"/>